<evidence type="ECO:0000313" key="2">
    <source>
        <dbReference type="EMBL" id="SDY35596.1"/>
    </source>
</evidence>
<organism evidence="2 3">
    <name type="scientific">Delftia lacustris</name>
    <dbReference type="NCBI Taxonomy" id="558537"/>
    <lineage>
        <taxon>Bacteria</taxon>
        <taxon>Pseudomonadati</taxon>
        <taxon>Pseudomonadota</taxon>
        <taxon>Betaproteobacteria</taxon>
        <taxon>Burkholderiales</taxon>
        <taxon>Comamonadaceae</taxon>
        <taxon>Delftia</taxon>
    </lineage>
</organism>
<accession>A0A1H3J6N2</accession>
<evidence type="ECO:0000313" key="3">
    <source>
        <dbReference type="Proteomes" id="UP000183417"/>
    </source>
</evidence>
<evidence type="ECO:0000256" key="1">
    <source>
        <dbReference type="SAM" id="SignalP"/>
    </source>
</evidence>
<protein>
    <submittedName>
        <fullName evidence="2">Uncharacterized membrane protein</fullName>
    </submittedName>
</protein>
<name>A0A1H3J6N2_9BURK</name>
<feature type="chain" id="PRO_5010267283" evidence="1">
    <location>
        <begin position="26"/>
        <end position="404"/>
    </location>
</feature>
<dbReference type="AlphaFoldDB" id="A0A1H3J6N2"/>
<proteinExistence type="predicted"/>
<dbReference type="Proteomes" id="UP000183417">
    <property type="component" value="Unassembled WGS sequence"/>
</dbReference>
<feature type="signal peptide" evidence="1">
    <location>
        <begin position="1"/>
        <end position="25"/>
    </location>
</feature>
<keyword evidence="1" id="KW-0732">Signal</keyword>
<reference evidence="2 3" key="1">
    <citation type="submission" date="2016-10" db="EMBL/GenBank/DDBJ databases">
        <authorList>
            <person name="de Groot N.N."/>
        </authorList>
    </citation>
    <scope>NUCLEOTIDE SEQUENCE [LARGE SCALE GENOMIC DNA]</scope>
    <source>
        <strain evidence="2 3">LMG 24775</strain>
    </source>
</reference>
<sequence length="404" mass="41355">MRLQPKHLNFSAACLALLALPAAQALPMQDVGTSAGPQCVGLDINNSGHVVGACAESDGSSAGFVSLAPGSAADLVRLSPGRNCNAAAITNSGQVVGSCLDGNSVSVGVFWNAATPATVQTLQPLTLDVRSMPTAYNQGGYVAGVSLSGSNTARPVMWRNNETTARALPAGLLGLNSTNCVPSDVDNFVVGGNMPGIVGNCPDNSGHPRPVYWSAAVLGGYMATALNLPLNAVFCRAKTVVNTRIMGYCDFGAQGGRTVVWLNSSSSPQVLSISSPPARNSGVDLNILGEVIGHYQLADGRSMPYYWNSQTGVIRDIPPLPGGMNARVVDIGDNGTVAGHSELADGSSHAITWTPLGGTVDQGTLAGGENSAASALSQDGCYMTGRSEVAQLATHAFVQNLCTP</sequence>
<dbReference type="RefSeq" id="WP_074921358.1">
    <property type="nucleotide sequence ID" value="NZ_CP141274.1"/>
</dbReference>
<dbReference type="EMBL" id="FNPE01000004">
    <property type="protein sequence ID" value="SDY35596.1"/>
    <property type="molecule type" value="Genomic_DNA"/>
</dbReference>
<dbReference type="GeneID" id="94692048"/>
<gene>
    <name evidence="2" type="ORF">SAMN05421547_104117</name>
</gene>